<name>K0RP76_THAOC</name>
<evidence type="ECO:0000313" key="3">
    <source>
        <dbReference type="EMBL" id="EJK54089.1"/>
    </source>
</evidence>
<protein>
    <submittedName>
        <fullName evidence="3">Uncharacterized protein</fullName>
    </submittedName>
</protein>
<evidence type="ECO:0000313" key="4">
    <source>
        <dbReference type="Proteomes" id="UP000266841"/>
    </source>
</evidence>
<gene>
    <name evidence="3" type="ORF">THAOC_26353</name>
</gene>
<keyword evidence="4" id="KW-1185">Reference proteome</keyword>
<comment type="caution">
    <text evidence="3">The sequence shown here is derived from an EMBL/GenBank/DDBJ whole genome shotgun (WGS) entry which is preliminary data.</text>
</comment>
<evidence type="ECO:0000256" key="2">
    <source>
        <dbReference type="SAM" id="SignalP"/>
    </source>
</evidence>
<sequence length="211" mass="22147">TAPRPALLLLGLGRSAAGVIDVWFGRSVGLRVPAEAKTPRLPSCRSARLRRVWVSRVMPGAMTVLSLGDVTSRGVRLCVAGLACSPSRNKLVGDEPAWATGKGGRLAGPARQSQSLNSSPSLVAFSTSPSSDKVLFASRCVTLDARYARGAGGRRRRGHLPFCLVAIIPSGLEVAIIPSHVGKPKSSHRLASAHSSDGRRARESQRRAAGA</sequence>
<proteinExistence type="predicted"/>
<dbReference type="AlphaFoldDB" id="K0RP76"/>
<feature type="signal peptide" evidence="2">
    <location>
        <begin position="1"/>
        <end position="17"/>
    </location>
</feature>
<dbReference type="Proteomes" id="UP000266841">
    <property type="component" value="Unassembled WGS sequence"/>
</dbReference>
<feature type="compositionally biased region" description="Basic and acidic residues" evidence="1">
    <location>
        <begin position="196"/>
        <end position="211"/>
    </location>
</feature>
<reference evidence="3 4" key="1">
    <citation type="journal article" date="2012" name="Genome Biol.">
        <title>Genome and low-iron response of an oceanic diatom adapted to chronic iron limitation.</title>
        <authorList>
            <person name="Lommer M."/>
            <person name="Specht M."/>
            <person name="Roy A.S."/>
            <person name="Kraemer L."/>
            <person name="Andreson R."/>
            <person name="Gutowska M.A."/>
            <person name="Wolf J."/>
            <person name="Bergner S.V."/>
            <person name="Schilhabel M.B."/>
            <person name="Klostermeier U.C."/>
            <person name="Beiko R.G."/>
            <person name="Rosenstiel P."/>
            <person name="Hippler M."/>
            <person name="Laroche J."/>
        </authorList>
    </citation>
    <scope>NUCLEOTIDE SEQUENCE [LARGE SCALE GENOMIC DNA]</scope>
    <source>
        <strain evidence="3 4">CCMP1005</strain>
    </source>
</reference>
<accession>K0RP76</accession>
<evidence type="ECO:0000256" key="1">
    <source>
        <dbReference type="SAM" id="MobiDB-lite"/>
    </source>
</evidence>
<organism evidence="3 4">
    <name type="scientific">Thalassiosira oceanica</name>
    <name type="common">Marine diatom</name>
    <dbReference type="NCBI Taxonomy" id="159749"/>
    <lineage>
        <taxon>Eukaryota</taxon>
        <taxon>Sar</taxon>
        <taxon>Stramenopiles</taxon>
        <taxon>Ochrophyta</taxon>
        <taxon>Bacillariophyta</taxon>
        <taxon>Coscinodiscophyceae</taxon>
        <taxon>Thalassiosirophycidae</taxon>
        <taxon>Thalassiosirales</taxon>
        <taxon>Thalassiosiraceae</taxon>
        <taxon>Thalassiosira</taxon>
    </lineage>
</organism>
<dbReference type="EMBL" id="AGNL01036396">
    <property type="protein sequence ID" value="EJK54089.1"/>
    <property type="molecule type" value="Genomic_DNA"/>
</dbReference>
<keyword evidence="2" id="KW-0732">Signal</keyword>
<feature type="chain" id="PRO_5003840471" evidence="2">
    <location>
        <begin position="18"/>
        <end position="211"/>
    </location>
</feature>
<feature type="non-terminal residue" evidence="3">
    <location>
        <position position="1"/>
    </location>
</feature>
<feature type="region of interest" description="Disordered" evidence="1">
    <location>
        <begin position="182"/>
        <end position="211"/>
    </location>
</feature>